<protein>
    <recommendedName>
        <fullName evidence="2">Helix-turn-helix domain-containing protein</fullName>
    </recommendedName>
</protein>
<evidence type="ECO:0000313" key="3">
    <source>
        <dbReference type="EMBL" id="GAA5158255.1"/>
    </source>
</evidence>
<keyword evidence="4" id="KW-1185">Reference proteome</keyword>
<dbReference type="Pfam" id="PF12728">
    <property type="entry name" value="HTH_17"/>
    <property type="match status" value="1"/>
</dbReference>
<dbReference type="Proteomes" id="UP001428817">
    <property type="component" value="Unassembled WGS sequence"/>
</dbReference>
<organism evidence="3 4">
    <name type="scientific">Pseudonocardia eucalypti</name>
    <dbReference type="NCBI Taxonomy" id="648755"/>
    <lineage>
        <taxon>Bacteria</taxon>
        <taxon>Bacillati</taxon>
        <taxon>Actinomycetota</taxon>
        <taxon>Actinomycetes</taxon>
        <taxon>Pseudonocardiales</taxon>
        <taxon>Pseudonocardiaceae</taxon>
        <taxon>Pseudonocardia</taxon>
    </lineage>
</organism>
<proteinExistence type="predicted"/>
<accession>A0ABP9Q8S1</accession>
<gene>
    <name evidence="3" type="ORF">GCM10023321_37800</name>
</gene>
<reference evidence="4" key="1">
    <citation type="journal article" date="2019" name="Int. J. Syst. Evol. Microbiol.">
        <title>The Global Catalogue of Microorganisms (GCM) 10K type strain sequencing project: providing services to taxonomists for standard genome sequencing and annotation.</title>
        <authorList>
            <consortium name="The Broad Institute Genomics Platform"/>
            <consortium name="The Broad Institute Genome Sequencing Center for Infectious Disease"/>
            <person name="Wu L."/>
            <person name="Ma J."/>
        </authorList>
    </citation>
    <scope>NUCLEOTIDE SEQUENCE [LARGE SCALE GENOMIC DNA]</scope>
    <source>
        <strain evidence="4">JCM 18303</strain>
    </source>
</reference>
<dbReference type="EMBL" id="BAABJP010000015">
    <property type="protein sequence ID" value="GAA5158255.1"/>
    <property type="molecule type" value="Genomic_DNA"/>
</dbReference>
<dbReference type="SUPFAM" id="SSF46955">
    <property type="entry name" value="Putative DNA-binding domain"/>
    <property type="match status" value="1"/>
</dbReference>
<dbReference type="InterPro" id="IPR009061">
    <property type="entry name" value="DNA-bd_dom_put_sf"/>
</dbReference>
<sequence>MQSADHNSSGNQPSPPAAPQLLTIDEACRHLRISRWLLYRLIQQRKLTTVQIGRRRLIPADAIARFINSQTDEGDR</sequence>
<dbReference type="InterPro" id="IPR041657">
    <property type="entry name" value="HTH_17"/>
</dbReference>
<feature type="compositionally biased region" description="Polar residues" evidence="1">
    <location>
        <begin position="1"/>
        <end position="12"/>
    </location>
</feature>
<dbReference type="NCBIfam" id="TIGR01764">
    <property type="entry name" value="excise"/>
    <property type="match status" value="1"/>
</dbReference>
<evidence type="ECO:0000259" key="2">
    <source>
        <dbReference type="Pfam" id="PF12728"/>
    </source>
</evidence>
<evidence type="ECO:0000256" key="1">
    <source>
        <dbReference type="SAM" id="MobiDB-lite"/>
    </source>
</evidence>
<feature type="region of interest" description="Disordered" evidence="1">
    <location>
        <begin position="1"/>
        <end position="20"/>
    </location>
</feature>
<evidence type="ECO:0000313" key="4">
    <source>
        <dbReference type="Proteomes" id="UP001428817"/>
    </source>
</evidence>
<dbReference type="RefSeq" id="WP_185059139.1">
    <property type="nucleotide sequence ID" value="NZ_BAABJP010000015.1"/>
</dbReference>
<comment type="caution">
    <text evidence="3">The sequence shown here is derived from an EMBL/GenBank/DDBJ whole genome shotgun (WGS) entry which is preliminary data.</text>
</comment>
<feature type="domain" description="Helix-turn-helix" evidence="2">
    <location>
        <begin position="21"/>
        <end position="70"/>
    </location>
</feature>
<dbReference type="InterPro" id="IPR010093">
    <property type="entry name" value="SinI_DNA-bd"/>
</dbReference>
<name>A0ABP9Q8S1_9PSEU</name>